<keyword evidence="2" id="KW-1133">Transmembrane helix</keyword>
<dbReference type="InterPro" id="IPR052336">
    <property type="entry name" value="MlaD_Phospholipid_Transporter"/>
</dbReference>
<feature type="domain" description="Mce/MlaD" evidence="3">
    <location>
        <begin position="41"/>
        <end position="116"/>
    </location>
</feature>
<organism evidence="4 5">
    <name type="scientific">Segetibacter aerophilus</name>
    <dbReference type="NCBI Taxonomy" id="670293"/>
    <lineage>
        <taxon>Bacteria</taxon>
        <taxon>Pseudomonadati</taxon>
        <taxon>Bacteroidota</taxon>
        <taxon>Chitinophagia</taxon>
        <taxon>Chitinophagales</taxon>
        <taxon>Chitinophagaceae</taxon>
        <taxon>Segetibacter</taxon>
    </lineage>
</organism>
<keyword evidence="5" id="KW-1185">Reference proteome</keyword>
<reference evidence="4 5" key="1">
    <citation type="submission" date="2019-07" db="EMBL/GenBank/DDBJ databases">
        <title>Whole genome shotgun sequence of Segetibacter aerophilus NBRC 106135.</title>
        <authorList>
            <person name="Hosoyama A."/>
            <person name="Uohara A."/>
            <person name="Ohji S."/>
            <person name="Ichikawa N."/>
        </authorList>
    </citation>
    <scope>NUCLEOTIDE SEQUENCE [LARGE SCALE GENOMIC DNA]</scope>
    <source>
        <strain evidence="4 5">NBRC 106135</strain>
    </source>
</reference>
<dbReference type="InterPro" id="IPR003399">
    <property type="entry name" value="Mce/MlaD"/>
</dbReference>
<feature type="region of interest" description="Disordered" evidence="1">
    <location>
        <begin position="328"/>
        <end position="347"/>
    </location>
</feature>
<evidence type="ECO:0000259" key="3">
    <source>
        <dbReference type="Pfam" id="PF02470"/>
    </source>
</evidence>
<evidence type="ECO:0000313" key="4">
    <source>
        <dbReference type="EMBL" id="GEO10313.1"/>
    </source>
</evidence>
<keyword evidence="2" id="KW-0812">Transmembrane</keyword>
<protein>
    <recommendedName>
        <fullName evidence="3">Mce/MlaD domain-containing protein</fullName>
    </recommendedName>
</protein>
<dbReference type="EMBL" id="BJYT01000010">
    <property type="protein sequence ID" value="GEO10313.1"/>
    <property type="molecule type" value="Genomic_DNA"/>
</dbReference>
<dbReference type="Pfam" id="PF02470">
    <property type="entry name" value="MlaD"/>
    <property type="match status" value="1"/>
</dbReference>
<dbReference type="PANTHER" id="PTHR33371:SF4">
    <property type="entry name" value="INTERMEMBRANE PHOSPHOLIPID TRANSPORT SYSTEM BINDING PROTEIN MLAD"/>
    <property type="match status" value="1"/>
</dbReference>
<accession>A0A512BEC5</accession>
<comment type="caution">
    <text evidence="4">The sequence shown here is derived from an EMBL/GenBank/DDBJ whole genome shotgun (WGS) entry which is preliminary data.</text>
</comment>
<evidence type="ECO:0000256" key="1">
    <source>
        <dbReference type="SAM" id="MobiDB-lite"/>
    </source>
</evidence>
<dbReference type="PANTHER" id="PTHR33371">
    <property type="entry name" value="INTERMEMBRANE PHOSPHOLIPID TRANSPORT SYSTEM BINDING PROTEIN MLAD-RELATED"/>
    <property type="match status" value="1"/>
</dbReference>
<name>A0A512BEC5_9BACT</name>
<evidence type="ECO:0000256" key="2">
    <source>
        <dbReference type="SAM" id="Phobius"/>
    </source>
</evidence>
<sequence length="347" mass="37483">MKSNKNTRAFVVGIFIFLGIAIFVVTVLTLGGQQKTFQKSIVVRAIFDDINGLQKGNNIWFSGVKIGTVKKISFVGNSQVEVDMNIDEASKQYIRKNAKARISSDGLIGNKIIVLYAGASKSPSVENGDILGVEKASNPDEMMATFQANNQNLFAITTDVKGISKRITEGKGTVGKLLTDETLVNDLHSTMARLQQASANAERLSASVAAFAAKLQSKGTLAHDLVTDTVIFSRLKATAAQIESVSKNASIVVDNLNNTSSQLGNSLNNKSTPVGMLLNDEDAAADIRVILSNLQAGTQKLNDDLEAVQHNFLLKGFFKKKAKKEEEEKKKAEELKLQQQKAVTPAP</sequence>
<dbReference type="Proteomes" id="UP000321513">
    <property type="component" value="Unassembled WGS sequence"/>
</dbReference>
<feature type="transmembrane region" description="Helical" evidence="2">
    <location>
        <begin position="9"/>
        <end position="31"/>
    </location>
</feature>
<feature type="compositionally biased region" description="Low complexity" evidence="1">
    <location>
        <begin position="337"/>
        <end position="347"/>
    </location>
</feature>
<keyword evidence="2" id="KW-0472">Membrane</keyword>
<proteinExistence type="predicted"/>
<dbReference type="AlphaFoldDB" id="A0A512BEC5"/>
<evidence type="ECO:0000313" key="5">
    <source>
        <dbReference type="Proteomes" id="UP000321513"/>
    </source>
</evidence>
<gene>
    <name evidence="4" type="ORF">SAE01_28090</name>
</gene>
<dbReference type="RefSeq" id="WP_147204428.1">
    <property type="nucleotide sequence ID" value="NZ_BJYT01000010.1"/>
</dbReference>
<dbReference type="OrthoDB" id="9771725at2"/>